<dbReference type="Proteomes" id="UP000828941">
    <property type="component" value="Chromosome 11"/>
</dbReference>
<proteinExistence type="predicted"/>
<evidence type="ECO:0000313" key="1">
    <source>
        <dbReference type="EMBL" id="KAI4314491.1"/>
    </source>
</evidence>
<organism evidence="1 2">
    <name type="scientific">Bauhinia variegata</name>
    <name type="common">Purple orchid tree</name>
    <name type="synonym">Phanera variegata</name>
    <dbReference type="NCBI Taxonomy" id="167791"/>
    <lineage>
        <taxon>Eukaryota</taxon>
        <taxon>Viridiplantae</taxon>
        <taxon>Streptophyta</taxon>
        <taxon>Embryophyta</taxon>
        <taxon>Tracheophyta</taxon>
        <taxon>Spermatophyta</taxon>
        <taxon>Magnoliopsida</taxon>
        <taxon>eudicotyledons</taxon>
        <taxon>Gunneridae</taxon>
        <taxon>Pentapetalae</taxon>
        <taxon>rosids</taxon>
        <taxon>fabids</taxon>
        <taxon>Fabales</taxon>
        <taxon>Fabaceae</taxon>
        <taxon>Cercidoideae</taxon>
        <taxon>Cercideae</taxon>
        <taxon>Bauhiniinae</taxon>
        <taxon>Bauhinia</taxon>
    </lineage>
</organism>
<name>A0ACB9LT19_BAUVA</name>
<reference evidence="1 2" key="1">
    <citation type="journal article" date="2022" name="DNA Res.">
        <title>Chromosomal-level genome assembly of the orchid tree Bauhinia variegata (Leguminosae; Cercidoideae) supports the allotetraploid origin hypothesis of Bauhinia.</title>
        <authorList>
            <person name="Zhong Y."/>
            <person name="Chen Y."/>
            <person name="Zheng D."/>
            <person name="Pang J."/>
            <person name="Liu Y."/>
            <person name="Luo S."/>
            <person name="Meng S."/>
            <person name="Qian L."/>
            <person name="Wei D."/>
            <person name="Dai S."/>
            <person name="Zhou R."/>
        </authorList>
    </citation>
    <scope>NUCLEOTIDE SEQUENCE [LARGE SCALE GENOMIC DNA]</scope>
    <source>
        <strain evidence="1">BV-YZ2020</strain>
    </source>
</reference>
<evidence type="ECO:0000313" key="2">
    <source>
        <dbReference type="Proteomes" id="UP000828941"/>
    </source>
</evidence>
<accession>A0ACB9LT19</accession>
<sequence>MSYLQVPSLPQSPTPPLPLSPPPPTTAAETSSHPSPLLVAFTLVILICFFMGFCLIYFCKCCISGILHGWEFQGGGSGSLVGRSGEESPNRGLDESLLKNFPTFSYSSVKEYRKEKYGLECAICLVEFEEESWLRLITTCYHVFHKECIDLWLMSHKTCPVCRRDLDSPPQKYSPDHTHTSNNESFAEEDVRIDVKEGEDASDHGDNNVGVEKHELVSQLPQRRDLEKFSRSHSTGHSIVLLREGEEENGGGGRGHEEEEAGDKYTLRLPDHVRIKLIRGHQYAKSCVTYGESTKRGACGNCGFVEGVSASNSQRAVVKAI</sequence>
<dbReference type="EMBL" id="CM039436">
    <property type="protein sequence ID" value="KAI4314491.1"/>
    <property type="molecule type" value="Genomic_DNA"/>
</dbReference>
<protein>
    <submittedName>
        <fullName evidence="1">Uncharacterized protein</fullName>
    </submittedName>
</protein>
<keyword evidence="2" id="KW-1185">Reference proteome</keyword>
<comment type="caution">
    <text evidence="1">The sequence shown here is derived from an EMBL/GenBank/DDBJ whole genome shotgun (WGS) entry which is preliminary data.</text>
</comment>
<gene>
    <name evidence="1" type="ORF">L6164_027394</name>
</gene>